<reference evidence="2 3" key="1">
    <citation type="journal article" date="2016" name="Nat. Commun.">
        <title>Thousands of microbial genomes shed light on interconnected biogeochemical processes in an aquifer system.</title>
        <authorList>
            <person name="Anantharaman K."/>
            <person name="Brown C.T."/>
            <person name="Hug L.A."/>
            <person name="Sharon I."/>
            <person name="Castelle C.J."/>
            <person name="Probst A.J."/>
            <person name="Thomas B.C."/>
            <person name="Singh A."/>
            <person name="Wilkins M.J."/>
            <person name="Karaoz U."/>
            <person name="Brodie E.L."/>
            <person name="Williams K.H."/>
            <person name="Hubbard S.S."/>
            <person name="Banfield J.F."/>
        </authorList>
    </citation>
    <scope>NUCLEOTIDE SEQUENCE [LARGE SCALE GENOMIC DNA]</scope>
</reference>
<accession>A0A1F5K219</accession>
<evidence type="ECO:0000313" key="3">
    <source>
        <dbReference type="Proteomes" id="UP000176405"/>
    </source>
</evidence>
<comment type="caution">
    <text evidence="2">The sequence shown here is derived from an EMBL/GenBank/DDBJ whole genome shotgun (WGS) entry which is preliminary data.</text>
</comment>
<sequence>MNERGERSRGLATIVAERMDGIILKVPTYLEGLWDDLKVLWPKTPGNVAAAVALMAAGPALIAYGSLGRVPSLPTLGVACFALGALHLRYFRQQLHRR</sequence>
<feature type="transmembrane region" description="Helical" evidence="1">
    <location>
        <begin position="48"/>
        <end position="67"/>
    </location>
</feature>
<organism evidence="2 3">
    <name type="scientific">Candidatus Daviesbacteria bacterium RIFCSPHIGHO2_12_FULL_43_11</name>
    <dbReference type="NCBI Taxonomy" id="1797780"/>
    <lineage>
        <taxon>Bacteria</taxon>
        <taxon>Candidatus Daviesiibacteriota</taxon>
    </lineage>
</organism>
<keyword evidence="1" id="KW-1133">Transmembrane helix</keyword>
<name>A0A1F5K219_9BACT</name>
<keyword evidence="1" id="KW-0812">Transmembrane</keyword>
<proteinExistence type="predicted"/>
<evidence type="ECO:0000256" key="1">
    <source>
        <dbReference type="SAM" id="Phobius"/>
    </source>
</evidence>
<dbReference type="Proteomes" id="UP000176405">
    <property type="component" value="Unassembled WGS sequence"/>
</dbReference>
<gene>
    <name evidence="2" type="ORF">A3E45_02545</name>
</gene>
<dbReference type="STRING" id="1797780.A3E45_02545"/>
<protein>
    <submittedName>
        <fullName evidence="2">Uncharacterized protein</fullName>
    </submittedName>
</protein>
<dbReference type="EMBL" id="MFDH01000032">
    <property type="protein sequence ID" value="OGE34830.1"/>
    <property type="molecule type" value="Genomic_DNA"/>
</dbReference>
<keyword evidence="1" id="KW-0472">Membrane</keyword>
<evidence type="ECO:0000313" key="2">
    <source>
        <dbReference type="EMBL" id="OGE34830.1"/>
    </source>
</evidence>
<feature type="transmembrane region" description="Helical" evidence="1">
    <location>
        <begin position="73"/>
        <end position="91"/>
    </location>
</feature>
<dbReference type="AlphaFoldDB" id="A0A1F5K219"/>